<keyword evidence="3" id="KW-1185">Reference proteome</keyword>
<keyword evidence="1" id="KW-0472">Membrane</keyword>
<organism evidence="2 3">
    <name type="scientific">Gemmata algarum</name>
    <dbReference type="NCBI Taxonomy" id="2975278"/>
    <lineage>
        <taxon>Bacteria</taxon>
        <taxon>Pseudomonadati</taxon>
        <taxon>Planctomycetota</taxon>
        <taxon>Planctomycetia</taxon>
        <taxon>Gemmatales</taxon>
        <taxon>Gemmataceae</taxon>
        <taxon>Gemmata</taxon>
    </lineage>
</organism>
<accession>A0ABU5F2Z2</accession>
<comment type="caution">
    <text evidence="2">The sequence shown here is derived from an EMBL/GenBank/DDBJ whole genome shotgun (WGS) entry which is preliminary data.</text>
</comment>
<keyword evidence="1" id="KW-0812">Transmembrane</keyword>
<dbReference type="EMBL" id="JAXBLV010000203">
    <property type="protein sequence ID" value="MDY3561951.1"/>
    <property type="molecule type" value="Genomic_DNA"/>
</dbReference>
<evidence type="ECO:0000313" key="3">
    <source>
        <dbReference type="Proteomes" id="UP001272242"/>
    </source>
</evidence>
<keyword evidence="1" id="KW-1133">Transmembrane helix</keyword>
<evidence type="ECO:0000256" key="1">
    <source>
        <dbReference type="SAM" id="Phobius"/>
    </source>
</evidence>
<gene>
    <name evidence="2" type="ORF">R5W23_003381</name>
</gene>
<dbReference type="Proteomes" id="UP001272242">
    <property type="component" value="Unassembled WGS sequence"/>
</dbReference>
<dbReference type="RefSeq" id="WP_320688291.1">
    <property type="nucleotide sequence ID" value="NZ_JAXBLV010000203.1"/>
</dbReference>
<name>A0ABU5F2Z2_9BACT</name>
<reference evidence="3" key="1">
    <citation type="journal article" date="2023" name="Mar. Drugs">
        <title>Gemmata algarum, a Novel Planctomycete Isolated from an Algal Mat, Displays Antimicrobial Activity.</title>
        <authorList>
            <person name="Kumar G."/>
            <person name="Kallscheuer N."/>
            <person name="Kashif M."/>
            <person name="Ahamad S."/>
            <person name="Jagadeeshwari U."/>
            <person name="Pannikurungottu S."/>
            <person name="Haufschild T."/>
            <person name="Kabuu M."/>
            <person name="Sasikala C."/>
            <person name="Jogler C."/>
            <person name="Ramana C."/>
        </authorList>
    </citation>
    <scope>NUCLEOTIDE SEQUENCE [LARGE SCALE GENOMIC DNA]</scope>
    <source>
        <strain evidence="3">JC673</strain>
    </source>
</reference>
<protein>
    <submittedName>
        <fullName evidence="2">Uncharacterized protein</fullName>
    </submittedName>
</protein>
<feature type="transmembrane region" description="Helical" evidence="1">
    <location>
        <begin position="69"/>
        <end position="88"/>
    </location>
</feature>
<proteinExistence type="predicted"/>
<sequence>MGSCIGPTAARIEGRVISFRCWFCNRAFVKPDGQAGARFECGCGRRVKVPKRSGGASRAFSLLDWLLEALIYGGAGALIGFGLSVAVLSRLPVFRRPGEVIAAATVLGLAAGTAFGERGINWLGQKLRDRENA</sequence>
<evidence type="ECO:0000313" key="2">
    <source>
        <dbReference type="EMBL" id="MDY3561951.1"/>
    </source>
</evidence>